<organism evidence="1 2">
    <name type="scientific">Gymnopilus junonius</name>
    <name type="common">Spectacular rustgill mushroom</name>
    <name type="synonym">Gymnopilus spectabilis subsp. junonius</name>
    <dbReference type="NCBI Taxonomy" id="109634"/>
    <lineage>
        <taxon>Eukaryota</taxon>
        <taxon>Fungi</taxon>
        <taxon>Dikarya</taxon>
        <taxon>Basidiomycota</taxon>
        <taxon>Agaricomycotina</taxon>
        <taxon>Agaricomycetes</taxon>
        <taxon>Agaricomycetidae</taxon>
        <taxon>Agaricales</taxon>
        <taxon>Agaricineae</taxon>
        <taxon>Hymenogastraceae</taxon>
        <taxon>Gymnopilus</taxon>
    </lineage>
</organism>
<dbReference type="AlphaFoldDB" id="A0A9P5NAK9"/>
<keyword evidence="2" id="KW-1185">Reference proteome</keyword>
<proteinExistence type="predicted"/>
<comment type="caution">
    <text evidence="1">The sequence shown here is derived from an EMBL/GenBank/DDBJ whole genome shotgun (WGS) entry which is preliminary data.</text>
</comment>
<evidence type="ECO:0000313" key="2">
    <source>
        <dbReference type="Proteomes" id="UP000724874"/>
    </source>
</evidence>
<evidence type="ECO:0000313" key="1">
    <source>
        <dbReference type="EMBL" id="KAF8872178.1"/>
    </source>
</evidence>
<reference evidence="1" key="1">
    <citation type="submission" date="2020-11" db="EMBL/GenBank/DDBJ databases">
        <authorList>
            <consortium name="DOE Joint Genome Institute"/>
            <person name="Ahrendt S."/>
            <person name="Riley R."/>
            <person name="Andreopoulos W."/>
            <person name="LaButti K."/>
            <person name="Pangilinan J."/>
            <person name="Ruiz-duenas F.J."/>
            <person name="Barrasa J.M."/>
            <person name="Sanchez-Garcia M."/>
            <person name="Camarero S."/>
            <person name="Miyauchi S."/>
            <person name="Serrano A."/>
            <person name="Linde D."/>
            <person name="Babiker R."/>
            <person name="Drula E."/>
            <person name="Ayuso-Fernandez I."/>
            <person name="Pacheco R."/>
            <person name="Padilla G."/>
            <person name="Ferreira P."/>
            <person name="Barriuso J."/>
            <person name="Kellner H."/>
            <person name="Castanera R."/>
            <person name="Alfaro M."/>
            <person name="Ramirez L."/>
            <person name="Pisabarro A.G."/>
            <person name="Kuo A."/>
            <person name="Tritt A."/>
            <person name="Lipzen A."/>
            <person name="He G."/>
            <person name="Yan M."/>
            <person name="Ng V."/>
            <person name="Cullen D."/>
            <person name="Martin F."/>
            <person name="Rosso M.-N."/>
            <person name="Henrissat B."/>
            <person name="Hibbett D."/>
            <person name="Martinez A.T."/>
            <person name="Grigoriev I.V."/>
        </authorList>
    </citation>
    <scope>NUCLEOTIDE SEQUENCE</scope>
    <source>
        <strain evidence="1">AH 44721</strain>
    </source>
</reference>
<dbReference type="OrthoDB" id="3016337at2759"/>
<dbReference type="EMBL" id="JADNYJ010000276">
    <property type="protein sequence ID" value="KAF8872178.1"/>
    <property type="molecule type" value="Genomic_DNA"/>
</dbReference>
<name>A0A9P5NAK9_GYMJU</name>
<protein>
    <submittedName>
        <fullName evidence="1">Uncharacterized protein</fullName>
    </submittedName>
</protein>
<accession>A0A9P5NAK9</accession>
<dbReference type="Proteomes" id="UP000724874">
    <property type="component" value="Unassembled WGS sequence"/>
</dbReference>
<sequence length="145" mass="16552">MSSPTNVSQPEEKKSWTIPLAPPLYKAQRRDKPEKRVPLMIFGWAYTVEDQLRWADHFGIPHDTNDVNRAHMALRKVLKRMPPSAKGPVLVSCKLGGIGTLAACIYVGSNVSQEDMARAQNEELINEVWKKIGFTWEPRWLLRVD</sequence>
<gene>
    <name evidence="1" type="ORF">CPB84DRAFT_705328</name>
</gene>